<keyword evidence="4" id="KW-1185">Reference proteome</keyword>
<protein>
    <submittedName>
        <fullName evidence="3">Integrase-like protein</fullName>
    </submittedName>
</protein>
<evidence type="ECO:0000259" key="2">
    <source>
        <dbReference type="PROSITE" id="PS50994"/>
    </source>
</evidence>
<reference evidence="3 4" key="1">
    <citation type="submission" date="2019-03" db="EMBL/GenBank/DDBJ databases">
        <title>Genomic Encyclopedia of Type Strains, Phase III (KMG-III): the genomes of soil and plant-associated and newly described type strains.</title>
        <authorList>
            <person name="Whitman W."/>
        </authorList>
    </citation>
    <scope>NUCLEOTIDE SEQUENCE [LARGE SCALE GENOMIC DNA]</scope>
    <source>
        <strain evidence="3 4">VKM Ac-2527</strain>
    </source>
</reference>
<dbReference type="EMBL" id="SNWQ01000008">
    <property type="protein sequence ID" value="TDO47697.1"/>
    <property type="molecule type" value="Genomic_DNA"/>
</dbReference>
<sequence length="323" mass="36139">MIDDAITELTPLVGTRKACAAAGRAQANHYRRHRKSPAPARPPREPKPQPRALGAAERAEVRAALNSEEHVDKAPAAVYHELLDNGVYLASISTMYRILRDHDEVHERRRHAVHPARVKPELVATKPNMCWSWDITKLHGPAKWSYYYLYVIIDIYSRYVVGWLIAEHESAALAEKLLADTITKHGIEADQLTLHADNGSSMASKPVAFLLADLGVTKTHSRPHTSNDNPYSEAQLPGSGQESHLPAPTDPDVNLSIHPARAVQPSGQYRSSQCANSRGARSRTAFNHCRAFLSLRLNRSYFHCAQRIRWRSMRSQRGFTLLG</sequence>
<evidence type="ECO:0000313" key="3">
    <source>
        <dbReference type="EMBL" id="TDO47697.1"/>
    </source>
</evidence>
<comment type="caution">
    <text evidence="3">The sequence shown here is derived from an EMBL/GenBank/DDBJ whole genome shotgun (WGS) entry which is preliminary data.</text>
</comment>
<accession>A0A4V3C9X4</accession>
<evidence type="ECO:0000256" key="1">
    <source>
        <dbReference type="SAM" id="MobiDB-lite"/>
    </source>
</evidence>
<dbReference type="PANTHER" id="PTHR46889">
    <property type="entry name" value="TRANSPOSASE INSF FOR INSERTION SEQUENCE IS3B-RELATED"/>
    <property type="match status" value="1"/>
</dbReference>
<dbReference type="SUPFAM" id="SSF53098">
    <property type="entry name" value="Ribonuclease H-like"/>
    <property type="match status" value="1"/>
</dbReference>
<dbReference type="OrthoDB" id="52928at2"/>
<evidence type="ECO:0000313" key="4">
    <source>
        <dbReference type="Proteomes" id="UP000295388"/>
    </source>
</evidence>
<feature type="domain" description="Integrase catalytic" evidence="2">
    <location>
        <begin position="123"/>
        <end position="233"/>
    </location>
</feature>
<name>A0A4V3C9X4_9ACTN</name>
<dbReference type="InterPro" id="IPR036397">
    <property type="entry name" value="RNaseH_sf"/>
</dbReference>
<dbReference type="GO" id="GO:0015074">
    <property type="term" value="P:DNA integration"/>
    <property type="evidence" value="ECO:0007669"/>
    <property type="project" value="InterPro"/>
</dbReference>
<dbReference type="RefSeq" id="WP_133801156.1">
    <property type="nucleotide sequence ID" value="NZ_SNWQ01000008.1"/>
</dbReference>
<dbReference type="AlphaFoldDB" id="A0A4V3C9X4"/>
<dbReference type="GO" id="GO:0003676">
    <property type="term" value="F:nucleic acid binding"/>
    <property type="evidence" value="ECO:0007669"/>
    <property type="project" value="InterPro"/>
</dbReference>
<dbReference type="Gene3D" id="3.30.420.10">
    <property type="entry name" value="Ribonuclease H-like superfamily/Ribonuclease H"/>
    <property type="match status" value="1"/>
</dbReference>
<feature type="compositionally biased region" description="Polar residues" evidence="1">
    <location>
        <begin position="224"/>
        <end position="242"/>
    </location>
</feature>
<gene>
    <name evidence="3" type="ORF">EV643_1082</name>
</gene>
<dbReference type="PROSITE" id="PS50994">
    <property type="entry name" value="INTEGRASE"/>
    <property type="match status" value="1"/>
</dbReference>
<dbReference type="InterPro" id="IPR001584">
    <property type="entry name" value="Integrase_cat-core"/>
</dbReference>
<feature type="region of interest" description="Disordered" evidence="1">
    <location>
        <begin position="220"/>
        <end position="255"/>
    </location>
</feature>
<dbReference type="Proteomes" id="UP000295388">
    <property type="component" value="Unassembled WGS sequence"/>
</dbReference>
<proteinExistence type="predicted"/>
<dbReference type="InterPro" id="IPR050900">
    <property type="entry name" value="Transposase_IS3/IS150/IS904"/>
</dbReference>
<feature type="region of interest" description="Disordered" evidence="1">
    <location>
        <begin position="23"/>
        <end position="55"/>
    </location>
</feature>
<dbReference type="PANTHER" id="PTHR46889:SF4">
    <property type="entry name" value="TRANSPOSASE INSO FOR INSERTION SEQUENCE ELEMENT IS911B-RELATED"/>
    <property type="match status" value="1"/>
</dbReference>
<dbReference type="InterPro" id="IPR012337">
    <property type="entry name" value="RNaseH-like_sf"/>
</dbReference>
<organism evidence="3 4">
    <name type="scientific">Kribbella caucasensis</name>
    <dbReference type="NCBI Taxonomy" id="2512215"/>
    <lineage>
        <taxon>Bacteria</taxon>
        <taxon>Bacillati</taxon>
        <taxon>Actinomycetota</taxon>
        <taxon>Actinomycetes</taxon>
        <taxon>Propionibacteriales</taxon>
        <taxon>Kribbellaceae</taxon>
        <taxon>Kribbella</taxon>
    </lineage>
</organism>
<dbReference type="Pfam" id="PF00665">
    <property type="entry name" value="rve"/>
    <property type="match status" value="1"/>
</dbReference>